<gene>
    <name evidence="4" type="ORF">D0Y65_031936</name>
</gene>
<dbReference type="Proteomes" id="UP000289340">
    <property type="component" value="Chromosome 11"/>
</dbReference>
<evidence type="ECO:0000256" key="1">
    <source>
        <dbReference type="ARBA" id="ARBA00022491"/>
    </source>
</evidence>
<evidence type="ECO:0000256" key="3">
    <source>
        <dbReference type="ARBA" id="ARBA00023163"/>
    </source>
</evidence>
<keyword evidence="1" id="KW-0678">Repressor</keyword>
<dbReference type="GO" id="GO:0003700">
    <property type="term" value="F:DNA-binding transcription factor activity"/>
    <property type="evidence" value="ECO:0007669"/>
    <property type="project" value="InterPro"/>
</dbReference>
<dbReference type="InterPro" id="IPR040356">
    <property type="entry name" value="SPEAR"/>
</dbReference>
<comment type="caution">
    <text evidence="4">The sequence shown here is derived from an EMBL/GenBank/DDBJ whole genome shotgun (WGS) entry which is preliminary data.</text>
</comment>
<name>A0A445IAP9_GLYSO</name>
<dbReference type="PANTHER" id="PTHR33388">
    <property type="entry name" value="OS01G0212500 PROTEIN"/>
    <property type="match status" value="1"/>
</dbReference>
<proteinExistence type="predicted"/>
<sequence length="478" mass="52961">MVTLDLYGLNFEKKYSLFSFWDSGVSYKSQTELRKIRDLSDSLLSSVFVEYLVGLLGLFHHQRFIDDTTMPQDDQGNCDGTRGIGVLGRSSKKSKLKKVPQRGLGVAQLEKIRLEEQQKRDVAAILPSPSTLSSTTPSHLPLPVKNFHDSNVSPSTPLLPCEPPSEFRSPLSLQQQHHQQQHMDVKVPSTVPLANSGDFEAGWPVVPGHGNVPKWWSSFQFDSEKNNFGVELGSPILPSVPFESSPIWPLPNLVQRTPQYQHQHQTSSPMASVSSGTLSTYMPHFTIEPPSNQNNNCSSVPVKSMEKMVGMKRQTPYPFSPDFPHVPAFNCISSPFAEVGTNAKTLCGNGSGFNFGNSTSREVSSSCLASNSEPKSKKRREENENFNGDFLTLAPPSPTSYPPSKSKLSLTFQAFHNQGNVEDQIPAAPPVFRLFNQQKQPFYGFFLPEPKEEQIGETAARIQNGHEVGESVDLNLKL</sequence>
<reference evidence="4 5" key="1">
    <citation type="submission" date="2018-09" db="EMBL/GenBank/DDBJ databases">
        <title>A high-quality reference genome of wild soybean provides a powerful tool to mine soybean genomes.</title>
        <authorList>
            <person name="Xie M."/>
            <person name="Chung C.Y.L."/>
            <person name="Li M.-W."/>
            <person name="Wong F.-L."/>
            <person name="Chan T.-F."/>
            <person name="Lam H.-M."/>
        </authorList>
    </citation>
    <scope>NUCLEOTIDE SEQUENCE [LARGE SCALE GENOMIC DNA]</scope>
    <source>
        <strain evidence="5">cv. W05</strain>
        <tissue evidence="4">Hypocotyl of etiolated seedlings</tissue>
    </source>
</reference>
<protein>
    <recommendedName>
        <fullName evidence="6">Protein SPEAR2</fullName>
    </recommendedName>
</protein>
<evidence type="ECO:0000256" key="2">
    <source>
        <dbReference type="ARBA" id="ARBA00023015"/>
    </source>
</evidence>
<dbReference type="AlphaFoldDB" id="A0A445IAP9"/>
<evidence type="ECO:0000313" key="4">
    <source>
        <dbReference type="EMBL" id="RZB83133.1"/>
    </source>
</evidence>
<organism evidence="4 5">
    <name type="scientific">Glycine soja</name>
    <name type="common">Wild soybean</name>
    <dbReference type="NCBI Taxonomy" id="3848"/>
    <lineage>
        <taxon>Eukaryota</taxon>
        <taxon>Viridiplantae</taxon>
        <taxon>Streptophyta</taxon>
        <taxon>Embryophyta</taxon>
        <taxon>Tracheophyta</taxon>
        <taxon>Spermatophyta</taxon>
        <taxon>Magnoliopsida</taxon>
        <taxon>eudicotyledons</taxon>
        <taxon>Gunneridae</taxon>
        <taxon>Pentapetalae</taxon>
        <taxon>rosids</taxon>
        <taxon>fabids</taxon>
        <taxon>Fabales</taxon>
        <taxon>Fabaceae</taxon>
        <taxon>Papilionoideae</taxon>
        <taxon>50 kb inversion clade</taxon>
        <taxon>NPAAA clade</taxon>
        <taxon>indigoferoid/millettioid clade</taxon>
        <taxon>Phaseoleae</taxon>
        <taxon>Glycine</taxon>
        <taxon>Glycine subgen. Soja</taxon>
    </lineage>
</organism>
<keyword evidence="5" id="KW-1185">Reference proteome</keyword>
<keyword evidence="2" id="KW-0805">Transcription regulation</keyword>
<dbReference type="PANTHER" id="PTHR33388:SF1">
    <property type="entry name" value="PROTEIN SPEAR2"/>
    <property type="match status" value="1"/>
</dbReference>
<accession>A0A445IAP9</accession>
<dbReference type="EMBL" id="QZWG01000011">
    <property type="protein sequence ID" value="RZB83133.1"/>
    <property type="molecule type" value="Genomic_DNA"/>
</dbReference>
<evidence type="ECO:0008006" key="6">
    <source>
        <dbReference type="Google" id="ProtNLM"/>
    </source>
</evidence>
<keyword evidence="3" id="KW-0804">Transcription</keyword>
<evidence type="ECO:0000313" key="5">
    <source>
        <dbReference type="Proteomes" id="UP000289340"/>
    </source>
</evidence>